<comment type="caution">
    <text evidence="1">The sequence shown here is derived from an EMBL/GenBank/DDBJ whole genome shotgun (WGS) entry which is preliminary data.</text>
</comment>
<reference evidence="1 2" key="1">
    <citation type="journal article" date="2023" name="bioRxiv">
        <title>An intranuclear bacterial parasite of deep-sea mussels expresses apoptosis inhibitors acquired from its host.</title>
        <authorList>
            <person name="Gonzalez Porras M.A."/>
            <person name="Assie A."/>
            <person name="Tietjen M."/>
            <person name="Violette M."/>
            <person name="Kleiner M."/>
            <person name="Gruber-Vodicka H."/>
            <person name="Dubilier N."/>
            <person name="Leisch N."/>
        </authorList>
    </citation>
    <scope>NUCLEOTIDE SEQUENCE [LARGE SCALE GENOMIC DNA]</scope>
    <source>
        <strain evidence="1">IAP13</strain>
    </source>
</reference>
<dbReference type="Proteomes" id="UP001178148">
    <property type="component" value="Unassembled WGS sequence"/>
</dbReference>
<accession>A0AA90SYS7</accession>
<dbReference type="EMBL" id="JASXSV010000027">
    <property type="protein sequence ID" value="MDP0590023.1"/>
    <property type="molecule type" value="Genomic_DNA"/>
</dbReference>
<protein>
    <submittedName>
        <fullName evidence="1">Uncharacterized protein</fullName>
    </submittedName>
</protein>
<keyword evidence="2" id="KW-1185">Reference proteome</keyword>
<evidence type="ECO:0000313" key="1">
    <source>
        <dbReference type="EMBL" id="MDP0590023.1"/>
    </source>
</evidence>
<organism evidence="1 2">
    <name type="scientific">Candidatus Endonucleibacter bathymodioli</name>
    <dbReference type="NCBI Taxonomy" id="539814"/>
    <lineage>
        <taxon>Bacteria</taxon>
        <taxon>Pseudomonadati</taxon>
        <taxon>Pseudomonadota</taxon>
        <taxon>Gammaproteobacteria</taxon>
        <taxon>Oceanospirillales</taxon>
        <taxon>Endozoicomonadaceae</taxon>
        <taxon>Candidatus Endonucleibacter</taxon>
    </lineage>
</organism>
<name>A0AA90SYS7_9GAMM</name>
<proteinExistence type="predicted"/>
<gene>
    <name evidence="1" type="ORF">QS748_12885</name>
</gene>
<dbReference type="AlphaFoldDB" id="A0AA90SYS7"/>
<evidence type="ECO:0000313" key="2">
    <source>
        <dbReference type="Proteomes" id="UP001178148"/>
    </source>
</evidence>
<sequence>MSIVLSQGKQRTKQGNYFVDEGRVVGREGYGIIYQMCDIPSLGMKHS</sequence>